<evidence type="ECO:0000256" key="14">
    <source>
        <dbReference type="SAM" id="Phobius"/>
    </source>
</evidence>
<keyword evidence="16" id="KW-1185">Reference proteome</keyword>
<keyword evidence="10" id="KW-0906">Nuclear pore complex</keyword>
<keyword evidence="9" id="KW-0811">Translocation</keyword>
<sequence>MAAATVRRSPYKDFLQPALQRRFATASLFVLAIAYFQALLLANWSSFVWSWFPLGPTGVRAVFLFFCGISIIILRIAQYHPGLRTSDSGLSTFLHYAPKFQTVETALTYAFSGYLFSQIYLWSQPEEAGLDWITYFMSDRARLNEKPIFLTTHLVLLGVYQTVVHLFKDVDRLSLGTARPQTENGNGKPEEGDSSTQVRRFRDELPAILVYTFNSSIASLIVSIAIYPLFLRATIWRTMMMFLRPIYNLPKTNMTPSTLPFSFSSLLRCWLVSMMLLFSWTAANTAFSLFLVKSPLKNGKPLTSDAKDPNGSLLNGLKNKKLSIKCFAMWELAFIARDFPDRRKAIYEDIDRKDGPMWSQVYKICLDVLKSMHTNMDVYMAPPPAPSETDVVQPETKQRTTAAPRDDSIFQALPQPKPSLRNQVEKAVNQAAFAPGQPSQLSPAAKKAVDSAKQHLLKIQKDATGSDDTHGLVREFALRFLRSPLGWPFREHYRRRLAHAVLGTPYGEPSLYINAACALAGLAVASLREDKYGNVQRDVAALVRTLTGLVTKLEGFRGRLEVHWTDVDGDRVCNEVDAVVKVLRESLGRLVEAFGPYARDLRLSLGDMRLAREAAGMESQEEVREVRGFR</sequence>
<evidence type="ECO:0000256" key="2">
    <source>
        <dbReference type="ARBA" id="ARBA00004567"/>
    </source>
</evidence>
<evidence type="ECO:0000256" key="8">
    <source>
        <dbReference type="ARBA" id="ARBA00022989"/>
    </source>
</evidence>
<comment type="caution">
    <text evidence="15">The sequence shown here is derived from an EMBL/GenBank/DDBJ whole genome shotgun (WGS) entry which is preliminary data.</text>
</comment>
<dbReference type="GO" id="GO:0031965">
    <property type="term" value="C:nuclear membrane"/>
    <property type="evidence" value="ECO:0007669"/>
    <property type="project" value="UniProtKB-SubCell"/>
</dbReference>
<dbReference type="GO" id="GO:0051028">
    <property type="term" value="P:mRNA transport"/>
    <property type="evidence" value="ECO:0007669"/>
    <property type="project" value="UniProtKB-KW"/>
</dbReference>
<dbReference type="GO" id="GO:0006999">
    <property type="term" value="P:nuclear pore organization"/>
    <property type="evidence" value="ECO:0007669"/>
    <property type="project" value="TreeGrafter"/>
</dbReference>
<proteinExistence type="inferred from homology"/>
<comment type="similarity">
    <text evidence="3">Belongs to the NDC1 family.</text>
</comment>
<accession>A0AAN6UMV0</accession>
<evidence type="ECO:0000256" key="13">
    <source>
        <dbReference type="SAM" id="MobiDB-lite"/>
    </source>
</evidence>
<dbReference type="InterPro" id="IPR019049">
    <property type="entry name" value="Nucleoporin_prot_Ndc1/Nup"/>
</dbReference>
<organism evidence="15 16">
    <name type="scientific">Trichocladium antarcticum</name>
    <dbReference type="NCBI Taxonomy" id="1450529"/>
    <lineage>
        <taxon>Eukaryota</taxon>
        <taxon>Fungi</taxon>
        <taxon>Dikarya</taxon>
        <taxon>Ascomycota</taxon>
        <taxon>Pezizomycotina</taxon>
        <taxon>Sordariomycetes</taxon>
        <taxon>Sordariomycetidae</taxon>
        <taxon>Sordariales</taxon>
        <taxon>Chaetomiaceae</taxon>
        <taxon>Trichocladium</taxon>
    </lineage>
</organism>
<gene>
    <name evidence="15" type="ORF">BT67DRAFT_455065</name>
</gene>
<keyword evidence="6" id="KW-0509">mRNA transport</keyword>
<feature type="transmembrane region" description="Helical" evidence="14">
    <location>
        <begin position="28"/>
        <end position="52"/>
    </location>
</feature>
<dbReference type="GO" id="GO:0015031">
    <property type="term" value="P:protein transport"/>
    <property type="evidence" value="ECO:0007669"/>
    <property type="project" value="UniProtKB-KW"/>
</dbReference>
<dbReference type="Pfam" id="PF09531">
    <property type="entry name" value="Ndc1_Nup"/>
    <property type="match status" value="1"/>
</dbReference>
<keyword evidence="8 14" id="KW-1133">Transmembrane helix</keyword>
<feature type="region of interest" description="Disordered" evidence="13">
    <location>
        <begin position="178"/>
        <end position="197"/>
    </location>
</feature>
<dbReference type="EMBL" id="MU853405">
    <property type="protein sequence ID" value="KAK4135674.1"/>
    <property type="molecule type" value="Genomic_DNA"/>
</dbReference>
<evidence type="ECO:0000313" key="15">
    <source>
        <dbReference type="EMBL" id="KAK4135674.1"/>
    </source>
</evidence>
<dbReference type="GO" id="GO:0106166">
    <property type="term" value="F:spindle pole body-nuclear membrane anchor activity"/>
    <property type="evidence" value="ECO:0007669"/>
    <property type="project" value="TreeGrafter"/>
</dbReference>
<dbReference type="Proteomes" id="UP001304895">
    <property type="component" value="Unassembled WGS sequence"/>
</dbReference>
<dbReference type="AlphaFoldDB" id="A0AAN6UMV0"/>
<dbReference type="PANTHER" id="PTHR13269">
    <property type="entry name" value="NUCLEOPORIN NDC1"/>
    <property type="match status" value="1"/>
</dbReference>
<dbReference type="GO" id="GO:0070631">
    <property type="term" value="P:spindle pole body localization"/>
    <property type="evidence" value="ECO:0007669"/>
    <property type="project" value="TreeGrafter"/>
</dbReference>
<feature type="transmembrane region" description="Helical" evidence="14">
    <location>
        <begin position="58"/>
        <end position="77"/>
    </location>
</feature>
<evidence type="ECO:0000256" key="10">
    <source>
        <dbReference type="ARBA" id="ARBA00023132"/>
    </source>
</evidence>
<dbReference type="GO" id="GO:0005816">
    <property type="term" value="C:spindle pole body"/>
    <property type="evidence" value="ECO:0007669"/>
    <property type="project" value="TreeGrafter"/>
</dbReference>
<keyword evidence="11 14" id="KW-0472">Membrane</keyword>
<evidence type="ECO:0008006" key="17">
    <source>
        <dbReference type="Google" id="ProtNLM"/>
    </source>
</evidence>
<evidence type="ECO:0000256" key="7">
    <source>
        <dbReference type="ARBA" id="ARBA00022927"/>
    </source>
</evidence>
<feature type="transmembrane region" description="Helical" evidence="14">
    <location>
        <begin position="208"/>
        <end position="231"/>
    </location>
</feature>
<keyword evidence="7" id="KW-0653">Protein transport</keyword>
<evidence type="ECO:0000256" key="3">
    <source>
        <dbReference type="ARBA" id="ARBA00005760"/>
    </source>
</evidence>
<feature type="transmembrane region" description="Helical" evidence="14">
    <location>
        <begin position="269"/>
        <end position="292"/>
    </location>
</feature>
<reference evidence="15" key="1">
    <citation type="journal article" date="2023" name="Mol. Phylogenet. Evol.">
        <title>Genome-scale phylogeny and comparative genomics of the fungal order Sordariales.</title>
        <authorList>
            <person name="Hensen N."/>
            <person name="Bonometti L."/>
            <person name="Westerberg I."/>
            <person name="Brannstrom I.O."/>
            <person name="Guillou S."/>
            <person name="Cros-Aarteil S."/>
            <person name="Calhoun S."/>
            <person name="Haridas S."/>
            <person name="Kuo A."/>
            <person name="Mondo S."/>
            <person name="Pangilinan J."/>
            <person name="Riley R."/>
            <person name="LaButti K."/>
            <person name="Andreopoulos B."/>
            <person name="Lipzen A."/>
            <person name="Chen C."/>
            <person name="Yan M."/>
            <person name="Daum C."/>
            <person name="Ng V."/>
            <person name="Clum A."/>
            <person name="Steindorff A."/>
            <person name="Ohm R.A."/>
            <person name="Martin F."/>
            <person name="Silar P."/>
            <person name="Natvig D.O."/>
            <person name="Lalanne C."/>
            <person name="Gautier V."/>
            <person name="Ament-Velasquez S.L."/>
            <person name="Kruys A."/>
            <person name="Hutchinson M.I."/>
            <person name="Powell A.J."/>
            <person name="Barry K."/>
            <person name="Miller A.N."/>
            <person name="Grigoriev I.V."/>
            <person name="Debuchy R."/>
            <person name="Gladieux P."/>
            <person name="Hiltunen Thoren M."/>
            <person name="Johannesson H."/>
        </authorList>
    </citation>
    <scope>NUCLEOTIDE SEQUENCE</scope>
    <source>
        <strain evidence="15">CBS 123565</strain>
    </source>
</reference>
<name>A0AAN6UMV0_9PEZI</name>
<keyword evidence="4" id="KW-0813">Transport</keyword>
<evidence type="ECO:0000256" key="12">
    <source>
        <dbReference type="ARBA" id="ARBA00023242"/>
    </source>
</evidence>
<comment type="subcellular location">
    <subcellularLocation>
        <location evidence="1">Nucleus membrane</location>
        <topology evidence="1">Multi-pass membrane protein</topology>
    </subcellularLocation>
    <subcellularLocation>
        <location evidence="2">Nucleus</location>
        <location evidence="2">Nuclear pore complex</location>
    </subcellularLocation>
</comment>
<keyword evidence="12" id="KW-0539">Nucleus</keyword>
<reference evidence="15" key="2">
    <citation type="submission" date="2023-05" db="EMBL/GenBank/DDBJ databases">
        <authorList>
            <consortium name="Lawrence Berkeley National Laboratory"/>
            <person name="Steindorff A."/>
            <person name="Hensen N."/>
            <person name="Bonometti L."/>
            <person name="Westerberg I."/>
            <person name="Brannstrom I.O."/>
            <person name="Guillou S."/>
            <person name="Cros-Aarteil S."/>
            <person name="Calhoun S."/>
            <person name="Haridas S."/>
            <person name="Kuo A."/>
            <person name="Mondo S."/>
            <person name="Pangilinan J."/>
            <person name="Riley R."/>
            <person name="Labutti K."/>
            <person name="Andreopoulos B."/>
            <person name="Lipzen A."/>
            <person name="Chen C."/>
            <person name="Yanf M."/>
            <person name="Daum C."/>
            <person name="Ng V."/>
            <person name="Clum A."/>
            <person name="Ohm R."/>
            <person name="Martin F."/>
            <person name="Silar P."/>
            <person name="Natvig D."/>
            <person name="Lalanne C."/>
            <person name="Gautier V."/>
            <person name="Ament-Velasquez S.L."/>
            <person name="Kruys A."/>
            <person name="Hutchinson M.I."/>
            <person name="Powell A.J."/>
            <person name="Barry K."/>
            <person name="Miller A.N."/>
            <person name="Grigoriev I.V."/>
            <person name="Debuchy R."/>
            <person name="Gladieux P."/>
            <person name="Thoren M.H."/>
            <person name="Johannesson H."/>
        </authorList>
    </citation>
    <scope>NUCLEOTIDE SEQUENCE</scope>
    <source>
        <strain evidence="15">CBS 123565</strain>
    </source>
</reference>
<feature type="transmembrane region" description="Helical" evidence="14">
    <location>
        <begin position="147"/>
        <end position="167"/>
    </location>
</feature>
<keyword evidence="5 14" id="KW-0812">Transmembrane</keyword>
<protein>
    <recommendedName>
        <fullName evidence="17">Nuclear envelope protein</fullName>
    </recommendedName>
</protein>
<evidence type="ECO:0000256" key="4">
    <source>
        <dbReference type="ARBA" id="ARBA00022448"/>
    </source>
</evidence>
<evidence type="ECO:0000256" key="1">
    <source>
        <dbReference type="ARBA" id="ARBA00004232"/>
    </source>
</evidence>
<evidence type="ECO:0000313" key="16">
    <source>
        <dbReference type="Proteomes" id="UP001304895"/>
    </source>
</evidence>
<evidence type="ECO:0000256" key="9">
    <source>
        <dbReference type="ARBA" id="ARBA00023010"/>
    </source>
</evidence>
<evidence type="ECO:0000256" key="6">
    <source>
        <dbReference type="ARBA" id="ARBA00022816"/>
    </source>
</evidence>
<evidence type="ECO:0000256" key="11">
    <source>
        <dbReference type="ARBA" id="ARBA00023136"/>
    </source>
</evidence>
<dbReference type="GO" id="GO:0070762">
    <property type="term" value="C:nuclear pore transmembrane ring"/>
    <property type="evidence" value="ECO:0007669"/>
    <property type="project" value="TreeGrafter"/>
</dbReference>
<dbReference type="PANTHER" id="PTHR13269:SF6">
    <property type="entry name" value="NUCLEOPORIN NDC1"/>
    <property type="match status" value="1"/>
</dbReference>
<evidence type="ECO:0000256" key="5">
    <source>
        <dbReference type="ARBA" id="ARBA00022692"/>
    </source>
</evidence>